<dbReference type="HAMAP" id="MF_00028">
    <property type="entry name" value="CobQ"/>
    <property type="match status" value="1"/>
</dbReference>
<dbReference type="SUPFAM" id="SSF52317">
    <property type="entry name" value="Class I glutamine amidotransferase-like"/>
    <property type="match status" value="1"/>
</dbReference>
<dbReference type="AlphaFoldDB" id="A0A2G4RE66"/>
<sequence length="483" mass="51870">MPAIMLQGTGSNVGKSILTAGLCRVFANRGLKTNPFKPQNMSNNAAVTKDGGEIGRAQALQAQACRVAPSTLMNPVLLKPESDCLAQVIVRGQVKGHLHAANFVNGRVAFLPDVLAAFETLRAQSDIVIVEGAGSPAEINLRQGDIANMGFAQAANVPVIMIGDIDRGGVIAALAGTYAVLAPEDRDLIKGFIINRLRGNASIFQSGYEFIETFTGWKGLGILPWIDDVRKLPSEDSIPHDIENTSSSLEIAVPLMPRIANFDDLDALESETCLKITRVRPGQPLPATARVVFLPGSKATIADLQFFRQQGWDIDLAAHIRRGGFVFGICGGYQMLGHTIEDPDGVEGIPTTVQGLGLLPINTILRHDKQVHNTSGTTLADNAPFTGYEIHCGETIPDHSPSLPLIKRQDGTLDGAISPDGRIAGCYIHRLFDVTAQRAAWLKRWGTRSDGMDYALRVDQALETLAATMESRLDIESLLAIAG</sequence>
<comment type="function">
    <text evidence="6 7">Catalyzes amidations at positions B, D, E, and G on adenosylcobyrinic A,C-diamide. NH(2) groups are provided by glutamine, and one molecule of ATP is hydrogenolyzed for each amidation.</text>
</comment>
<keyword evidence="4 7" id="KW-0169">Cobalamin biosynthesis</keyword>
<dbReference type="OrthoDB" id="9808302at2"/>
<dbReference type="SUPFAM" id="SSF52540">
    <property type="entry name" value="P-loop containing nucleoside triphosphate hydrolases"/>
    <property type="match status" value="1"/>
</dbReference>
<dbReference type="PANTHER" id="PTHR21343">
    <property type="entry name" value="DETHIOBIOTIN SYNTHETASE"/>
    <property type="match status" value="1"/>
</dbReference>
<keyword evidence="5 7" id="KW-0315">Glutamine amidotransferase</keyword>
<dbReference type="Proteomes" id="UP000228751">
    <property type="component" value="Unassembled WGS sequence"/>
</dbReference>
<dbReference type="Pfam" id="PF01656">
    <property type="entry name" value="CbiA"/>
    <property type="match status" value="1"/>
</dbReference>
<feature type="active site" description="Nucleophile" evidence="7">
    <location>
        <position position="330"/>
    </location>
</feature>
<dbReference type="InterPro" id="IPR002586">
    <property type="entry name" value="CobQ/CobB/MinD/ParA_Nub-bd_dom"/>
</dbReference>
<dbReference type="GO" id="GO:0015420">
    <property type="term" value="F:ABC-type vitamin B12 transporter activity"/>
    <property type="evidence" value="ECO:0007669"/>
    <property type="project" value="UniProtKB-UniRule"/>
</dbReference>
<evidence type="ECO:0000313" key="11">
    <source>
        <dbReference type="Proteomes" id="UP000228751"/>
    </source>
</evidence>
<keyword evidence="11" id="KW-1185">Reference proteome</keyword>
<comment type="similarity">
    <text evidence="2 7">Belongs to the CobB/CobQ family. CobQ subfamily.</text>
</comment>
<name>A0A2G4RE66_9PROT</name>
<dbReference type="RefSeq" id="WP_099540719.1">
    <property type="nucleotide sequence ID" value="NZ_PEBQ01000063.1"/>
</dbReference>
<gene>
    <name evidence="7" type="primary">cobQ</name>
    <name evidence="10" type="ORF">CSR02_04375</name>
</gene>
<organism evidence="10 11">
    <name type="scientific">Acetobacter pomorum</name>
    <dbReference type="NCBI Taxonomy" id="65959"/>
    <lineage>
        <taxon>Bacteria</taxon>
        <taxon>Pseudomonadati</taxon>
        <taxon>Pseudomonadota</taxon>
        <taxon>Alphaproteobacteria</taxon>
        <taxon>Acetobacterales</taxon>
        <taxon>Acetobacteraceae</taxon>
        <taxon>Acetobacter</taxon>
    </lineage>
</organism>
<dbReference type="Gene3D" id="3.40.50.880">
    <property type="match status" value="1"/>
</dbReference>
<dbReference type="NCBIfam" id="NF001989">
    <property type="entry name" value="PRK00784.1"/>
    <property type="match status" value="1"/>
</dbReference>
<dbReference type="InterPro" id="IPR004459">
    <property type="entry name" value="CobQ_synth"/>
</dbReference>
<evidence type="ECO:0000259" key="8">
    <source>
        <dbReference type="Pfam" id="PF01656"/>
    </source>
</evidence>
<evidence type="ECO:0000256" key="4">
    <source>
        <dbReference type="ARBA" id="ARBA00022573"/>
    </source>
</evidence>
<dbReference type="UniPathway" id="UPA00148"/>
<evidence type="ECO:0000256" key="7">
    <source>
        <dbReference type="HAMAP-Rule" id="MF_00028"/>
    </source>
</evidence>
<dbReference type="NCBIfam" id="TIGR00313">
    <property type="entry name" value="cobQ"/>
    <property type="match status" value="1"/>
</dbReference>
<comment type="pathway">
    <text evidence="1 7">Cofactor biosynthesis; adenosylcobalamin biosynthesis.</text>
</comment>
<dbReference type="GO" id="GO:0009236">
    <property type="term" value="P:cobalamin biosynthetic process"/>
    <property type="evidence" value="ECO:0007669"/>
    <property type="project" value="UniProtKB-UniRule"/>
</dbReference>
<dbReference type="Gene3D" id="3.40.50.300">
    <property type="entry name" value="P-loop containing nucleotide triphosphate hydrolases"/>
    <property type="match status" value="1"/>
</dbReference>
<feature type="domain" description="CobB/CobQ-like glutamine amidotransferase" evidence="9">
    <location>
        <begin position="250"/>
        <end position="433"/>
    </location>
</feature>
<dbReference type="InterPro" id="IPR047045">
    <property type="entry name" value="CobQ_N"/>
</dbReference>
<evidence type="ECO:0000256" key="1">
    <source>
        <dbReference type="ARBA" id="ARBA00004953"/>
    </source>
</evidence>
<dbReference type="InterPro" id="IPR029062">
    <property type="entry name" value="Class_I_gatase-like"/>
</dbReference>
<dbReference type="Pfam" id="PF07685">
    <property type="entry name" value="GATase_3"/>
    <property type="match status" value="1"/>
</dbReference>
<protein>
    <recommendedName>
        <fullName evidence="3 7">Cobyric acid synthase</fullName>
    </recommendedName>
</protein>
<evidence type="ECO:0000256" key="6">
    <source>
        <dbReference type="ARBA" id="ARBA00025166"/>
    </source>
</evidence>
<evidence type="ECO:0000313" key="10">
    <source>
        <dbReference type="EMBL" id="PHY94838.1"/>
    </source>
</evidence>
<comment type="caution">
    <text evidence="10">The sequence shown here is derived from an EMBL/GenBank/DDBJ whole genome shotgun (WGS) entry which is preliminary data.</text>
</comment>
<dbReference type="InterPro" id="IPR033949">
    <property type="entry name" value="CobQ_GATase1"/>
</dbReference>
<evidence type="ECO:0000256" key="3">
    <source>
        <dbReference type="ARBA" id="ARBA00019833"/>
    </source>
</evidence>
<accession>A0A2G4RE66</accession>
<feature type="active site" evidence="7">
    <location>
        <position position="429"/>
    </location>
</feature>
<dbReference type="PANTHER" id="PTHR21343:SF1">
    <property type="entry name" value="COBYRIC ACID SYNTHASE"/>
    <property type="match status" value="1"/>
</dbReference>
<evidence type="ECO:0000256" key="5">
    <source>
        <dbReference type="ARBA" id="ARBA00022962"/>
    </source>
</evidence>
<dbReference type="CDD" id="cd01750">
    <property type="entry name" value="GATase1_CobQ"/>
    <property type="match status" value="1"/>
</dbReference>
<dbReference type="EMBL" id="PEBQ01000063">
    <property type="protein sequence ID" value="PHY94838.1"/>
    <property type="molecule type" value="Genomic_DNA"/>
</dbReference>
<proteinExistence type="inferred from homology"/>
<feature type="domain" description="CobQ/CobB/MinD/ParA nucleotide binding" evidence="8">
    <location>
        <begin position="4"/>
        <end position="236"/>
    </location>
</feature>
<dbReference type="PROSITE" id="PS51274">
    <property type="entry name" value="GATASE_COBBQ"/>
    <property type="match status" value="1"/>
</dbReference>
<dbReference type="GO" id="GO:0003824">
    <property type="term" value="F:catalytic activity"/>
    <property type="evidence" value="ECO:0007669"/>
    <property type="project" value="InterPro"/>
</dbReference>
<dbReference type="CDD" id="cd05389">
    <property type="entry name" value="CobQ_N"/>
    <property type="match status" value="1"/>
</dbReference>
<evidence type="ECO:0000256" key="2">
    <source>
        <dbReference type="ARBA" id="ARBA00006205"/>
    </source>
</evidence>
<evidence type="ECO:0000259" key="9">
    <source>
        <dbReference type="Pfam" id="PF07685"/>
    </source>
</evidence>
<dbReference type="InterPro" id="IPR011698">
    <property type="entry name" value="GATase_3"/>
</dbReference>
<dbReference type="InterPro" id="IPR027417">
    <property type="entry name" value="P-loop_NTPase"/>
</dbReference>
<reference evidence="10 11" key="1">
    <citation type="submission" date="2017-10" db="EMBL/GenBank/DDBJ databases">
        <title>Genomic analysis of the genus Acetobacter.</title>
        <authorList>
            <person name="Kim K.H."/>
            <person name="Chun B.H."/>
            <person name="Son A.R."/>
            <person name="Jeon C.O."/>
        </authorList>
    </citation>
    <scope>NUCLEOTIDE SEQUENCE [LARGE SCALE GENOMIC DNA]</scope>
    <source>
        <strain evidence="10 11">LHT 2458</strain>
    </source>
</reference>